<feature type="compositionally biased region" description="Acidic residues" evidence="5">
    <location>
        <begin position="46"/>
        <end position="68"/>
    </location>
</feature>
<dbReference type="InterPro" id="IPR036922">
    <property type="entry name" value="Rieske_2Fe-2S_sf"/>
</dbReference>
<evidence type="ECO:0000256" key="3">
    <source>
        <dbReference type="ARBA" id="ARBA00023004"/>
    </source>
</evidence>
<evidence type="ECO:0000313" key="7">
    <source>
        <dbReference type="EMBL" id="MFC6764056.1"/>
    </source>
</evidence>
<dbReference type="PROSITE" id="PS51296">
    <property type="entry name" value="RIESKE"/>
    <property type="match status" value="1"/>
</dbReference>
<accession>A0ABD5SFW5</accession>
<dbReference type="CDD" id="cd03467">
    <property type="entry name" value="Rieske"/>
    <property type="match status" value="1"/>
</dbReference>
<feature type="domain" description="Rieske" evidence="6">
    <location>
        <begin position="82"/>
        <end position="186"/>
    </location>
</feature>
<comment type="caution">
    <text evidence="7">The sequence shown here is derived from an EMBL/GenBank/DDBJ whole genome shotgun (WGS) entry which is preliminary data.</text>
</comment>
<dbReference type="GO" id="GO:0051537">
    <property type="term" value="F:2 iron, 2 sulfur cluster binding"/>
    <property type="evidence" value="ECO:0007669"/>
    <property type="project" value="UniProtKB-KW"/>
</dbReference>
<dbReference type="Gene3D" id="2.102.10.10">
    <property type="entry name" value="Rieske [2Fe-2S] iron-sulphur domain"/>
    <property type="match status" value="1"/>
</dbReference>
<evidence type="ECO:0000256" key="1">
    <source>
        <dbReference type="ARBA" id="ARBA00022714"/>
    </source>
</evidence>
<dbReference type="InterPro" id="IPR017941">
    <property type="entry name" value="Rieske_2Fe-2S"/>
</dbReference>
<gene>
    <name evidence="7" type="ORF">ACFQE6_03045</name>
</gene>
<evidence type="ECO:0000256" key="4">
    <source>
        <dbReference type="ARBA" id="ARBA00023014"/>
    </source>
</evidence>
<keyword evidence="2" id="KW-0479">Metal-binding</keyword>
<evidence type="ECO:0000256" key="5">
    <source>
        <dbReference type="SAM" id="MobiDB-lite"/>
    </source>
</evidence>
<dbReference type="SUPFAM" id="SSF50022">
    <property type="entry name" value="ISP domain"/>
    <property type="match status" value="1"/>
</dbReference>
<organism evidence="7 8">
    <name type="scientific">Natrinema soli</name>
    <dbReference type="NCBI Taxonomy" id="1930624"/>
    <lineage>
        <taxon>Archaea</taxon>
        <taxon>Methanobacteriati</taxon>
        <taxon>Methanobacteriota</taxon>
        <taxon>Stenosarchaea group</taxon>
        <taxon>Halobacteria</taxon>
        <taxon>Halobacteriales</taxon>
        <taxon>Natrialbaceae</taxon>
        <taxon>Natrinema</taxon>
    </lineage>
</organism>
<dbReference type="Pfam" id="PF00355">
    <property type="entry name" value="Rieske"/>
    <property type="match status" value="1"/>
</dbReference>
<proteinExistence type="predicted"/>
<reference evidence="7 8" key="1">
    <citation type="journal article" date="2019" name="Int. J. Syst. Evol. Microbiol.">
        <title>The Global Catalogue of Microorganisms (GCM) 10K type strain sequencing project: providing services to taxonomists for standard genome sequencing and annotation.</title>
        <authorList>
            <consortium name="The Broad Institute Genomics Platform"/>
            <consortium name="The Broad Institute Genome Sequencing Center for Infectious Disease"/>
            <person name="Wu L."/>
            <person name="Ma J."/>
        </authorList>
    </citation>
    <scope>NUCLEOTIDE SEQUENCE [LARGE SCALE GENOMIC DNA]</scope>
    <source>
        <strain evidence="7 8">LMG 29247</strain>
    </source>
</reference>
<evidence type="ECO:0000259" key="6">
    <source>
        <dbReference type="PROSITE" id="PS51296"/>
    </source>
</evidence>
<keyword evidence="1" id="KW-0001">2Fe-2S</keyword>
<dbReference type="PANTHER" id="PTHR40261:SF1">
    <property type="entry name" value="RIESKE DOMAIN-CONTAINING PROTEIN"/>
    <property type="match status" value="1"/>
</dbReference>
<feature type="region of interest" description="Disordered" evidence="5">
    <location>
        <begin position="1"/>
        <end position="83"/>
    </location>
</feature>
<sequence length="202" mass="21750">MTDPVRVTLEGRDESASVRVYDDEGDVSTDDATFRFSVDGGSEGDSSGDETAETAETDEADEIDETDESVPGRPVTASDDPRRIAPLAAVPTNGTLRCEARTGNRGIELILRRTGDEVSAWRNSCPHRPTVRLDPGPGAIVRDDQLVCHEHGARFECGDGVCTAGPCRGATLDSVAVTVRDETVYLIDDRFDSCHRLDEPVA</sequence>
<dbReference type="GO" id="GO:0046872">
    <property type="term" value="F:metal ion binding"/>
    <property type="evidence" value="ECO:0007669"/>
    <property type="project" value="UniProtKB-KW"/>
</dbReference>
<feature type="compositionally biased region" description="Basic and acidic residues" evidence="5">
    <location>
        <begin position="9"/>
        <end position="22"/>
    </location>
</feature>
<name>A0ABD5SFW5_9EURY</name>
<dbReference type="Proteomes" id="UP001596383">
    <property type="component" value="Unassembled WGS sequence"/>
</dbReference>
<protein>
    <submittedName>
        <fullName evidence="7">Rieske (2Fe-2S) protein</fullName>
    </submittedName>
</protein>
<evidence type="ECO:0000256" key="2">
    <source>
        <dbReference type="ARBA" id="ARBA00022723"/>
    </source>
</evidence>
<keyword evidence="3" id="KW-0408">Iron</keyword>
<dbReference type="AlphaFoldDB" id="A0ABD5SFW5"/>
<keyword evidence="4" id="KW-0411">Iron-sulfur</keyword>
<keyword evidence="8" id="KW-1185">Reference proteome</keyword>
<evidence type="ECO:0000313" key="8">
    <source>
        <dbReference type="Proteomes" id="UP001596383"/>
    </source>
</evidence>
<dbReference type="EMBL" id="JBHSWV010000041">
    <property type="protein sequence ID" value="MFC6764056.1"/>
    <property type="molecule type" value="Genomic_DNA"/>
</dbReference>
<dbReference type="PANTHER" id="PTHR40261">
    <property type="match status" value="1"/>
</dbReference>
<dbReference type="RefSeq" id="WP_273737158.1">
    <property type="nucleotide sequence ID" value="NZ_JAQIVI010000041.1"/>
</dbReference>